<proteinExistence type="predicted"/>
<dbReference type="EMBL" id="BMAT01004760">
    <property type="protein sequence ID" value="GFR79763.1"/>
    <property type="molecule type" value="Genomic_DNA"/>
</dbReference>
<dbReference type="AlphaFoldDB" id="A0AAV4G233"/>
<sequence>MKKTKKKKGEEEEDEEEEKEEEDRNGQETKIQEDEEESGDYDDGIGFQRLERRGGVTNLLLIRCAGSPRRCALGFGMKSRIAPV</sequence>
<name>A0AAV4G233_9GAST</name>
<gene>
    <name evidence="2" type="ORF">ElyMa_002296500</name>
</gene>
<feature type="compositionally biased region" description="Acidic residues" evidence="1">
    <location>
        <begin position="33"/>
        <end position="43"/>
    </location>
</feature>
<feature type="compositionally biased region" description="Basic and acidic residues" evidence="1">
    <location>
        <begin position="22"/>
        <end position="32"/>
    </location>
</feature>
<evidence type="ECO:0000313" key="3">
    <source>
        <dbReference type="Proteomes" id="UP000762676"/>
    </source>
</evidence>
<protein>
    <submittedName>
        <fullName evidence="2">Uncharacterized protein</fullName>
    </submittedName>
</protein>
<evidence type="ECO:0000313" key="2">
    <source>
        <dbReference type="EMBL" id="GFR79763.1"/>
    </source>
</evidence>
<keyword evidence="3" id="KW-1185">Reference proteome</keyword>
<feature type="compositionally biased region" description="Acidic residues" evidence="1">
    <location>
        <begin position="11"/>
        <end position="21"/>
    </location>
</feature>
<accession>A0AAV4G233</accession>
<dbReference type="Proteomes" id="UP000762676">
    <property type="component" value="Unassembled WGS sequence"/>
</dbReference>
<feature type="region of interest" description="Disordered" evidence="1">
    <location>
        <begin position="1"/>
        <end position="49"/>
    </location>
</feature>
<reference evidence="2 3" key="1">
    <citation type="journal article" date="2021" name="Elife">
        <title>Chloroplast acquisition without the gene transfer in kleptoplastic sea slugs, Plakobranchus ocellatus.</title>
        <authorList>
            <person name="Maeda T."/>
            <person name="Takahashi S."/>
            <person name="Yoshida T."/>
            <person name="Shimamura S."/>
            <person name="Takaki Y."/>
            <person name="Nagai Y."/>
            <person name="Toyoda A."/>
            <person name="Suzuki Y."/>
            <person name="Arimoto A."/>
            <person name="Ishii H."/>
            <person name="Satoh N."/>
            <person name="Nishiyama T."/>
            <person name="Hasebe M."/>
            <person name="Maruyama T."/>
            <person name="Minagawa J."/>
            <person name="Obokata J."/>
            <person name="Shigenobu S."/>
        </authorList>
    </citation>
    <scope>NUCLEOTIDE SEQUENCE [LARGE SCALE GENOMIC DNA]</scope>
</reference>
<comment type="caution">
    <text evidence="2">The sequence shown here is derived from an EMBL/GenBank/DDBJ whole genome shotgun (WGS) entry which is preliminary data.</text>
</comment>
<evidence type="ECO:0000256" key="1">
    <source>
        <dbReference type="SAM" id="MobiDB-lite"/>
    </source>
</evidence>
<organism evidence="2 3">
    <name type="scientific">Elysia marginata</name>
    <dbReference type="NCBI Taxonomy" id="1093978"/>
    <lineage>
        <taxon>Eukaryota</taxon>
        <taxon>Metazoa</taxon>
        <taxon>Spiralia</taxon>
        <taxon>Lophotrochozoa</taxon>
        <taxon>Mollusca</taxon>
        <taxon>Gastropoda</taxon>
        <taxon>Heterobranchia</taxon>
        <taxon>Euthyneura</taxon>
        <taxon>Panpulmonata</taxon>
        <taxon>Sacoglossa</taxon>
        <taxon>Placobranchoidea</taxon>
        <taxon>Plakobranchidae</taxon>
        <taxon>Elysia</taxon>
    </lineage>
</organism>